<keyword evidence="9" id="KW-0411">Iron-sulfur</keyword>
<dbReference type="RefSeq" id="WP_274041843.1">
    <property type="nucleotide sequence ID" value="NZ_JANCPR020000041.1"/>
</dbReference>
<name>A0ABT7A612_9ACTN</name>
<evidence type="ECO:0000256" key="9">
    <source>
        <dbReference type="ARBA" id="ARBA00023014"/>
    </source>
</evidence>
<reference evidence="13 14" key="1">
    <citation type="submission" date="2023-05" db="EMBL/GenBank/DDBJ databases">
        <title>Streptantibioticus silvisoli sp. nov., acidotolerant actinomycetes 1 from pine litter.</title>
        <authorList>
            <person name="Swiecimska M."/>
            <person name="Golinska P."/>
            <person name="Sangal V."/>
            <person name="Wachnowicz B."/>
            <person name="Goodfellow M."/>
        </authorList>
    </citation>
    <scope>NUCLEOTIDE SEQUENCE [LARGE SCALE GENOMIC DNA]</scope>
    <source>
        <strain evidence="13 14">DSM 42109</strain>
    </source>
</reference>
<evidence type="ECO:0000256" key="4">
    <source>
        <dbReference type="ARBA" id="ARBA00010429"/>
    </source>
</evidence>
<evidence type="ECO:0000256" key="7">
    <source>
        <dbReference type="ARBA" id="ARBA00023002"/>
    </source>
</evidence>
<dbReference type="InterPro" id="IPR041854">
    <property type="entry name" value="BFD-like_2Fe2S-bd_dom_sf"/>
</dbReference>
<dbReference type="InterPro" id="IPR036188">
    <property type="entry name" value="FAD/NAD-bd_sf"/>
</dbReference>
<evidence type="ECO:0000256" key="2">
    <source>
        <dbReference type="ARBA" id="ARBA00001966"/>
    </source>
</evidence>
<evidence type="ECO:0000259" key="12">
    <source>
        <dbReference type="Pfam" id="PF07992"/>
    </source>
</evidence>
<evidence type="ECO:0000256" key="6">
    <source>
        <dbReference type="ARBA" id="ARBA00022723"/>
    </source>
</evidence>
<keyword evidence="14" id="KW-1185">Reference proteome</keyword>
<feature type="domain" description="BFD-like [2Fe-2S]-binding" evidence="11">
    <location>
        <begin position="491"/>
        <end position="537"/>
    </location>
</feature>
<feature type="region of interest" description="Disordered" evidence="10">
    <location>
        <begin position="545"/>
        <end position="621"/>
    </location>
</feature>
<dbReference type="Gene3D" id="3.50.50.60">
    <property type="entry name" value="FAD/NAD(P)-binding domain"/>
    <property type="match status" value="2"/>
</dbReference>
<evidence type="ECO:0000256" key="5">
    <source>
        <dbReference type="ARBA" id="ARBA00022617"/>
    </source>
</evidence>
<proteinExistence type="inferred from homology"/>
<keyword evidence="5" id="KW-0349">Heme</keyword>
<feature type="compositionally biased region" description="Basic and acidic residues" evidence="10">
    <location>
        <begin position="583"/>
        <end position="592"/>
    </location>
</feature>
<comment type="similarity">
    <text evidence="4">Belongs to the nitrite and sulfite reductase 4Fe-4S domain family.</text>
</comment>
<evidence type="ECO:0000256" key="1">
    <source>
        <dbReference type="ARBA" id="ARBA00001929"/>
    </source>
</evidence>
<dbReference type="InterPro" id="IPR023753">
    <property type="entry name" value="FAD/NAD-binding_dom"/>
</dbReference>
<evidence type="ECO:0000256" key="3">
    <source>
        <dbReference type="ARBA" id="ARBA00005096"/>
    </source>
</evidence>
<comment type="cofactor">
    <cofactor evidence="2">
        <name>[4Fe-4S] cluster</name>
        <dbReference type="ChEBI" id="CHEBI:49883"/>
    </cofactor>
</comment>
<dbReference type="PANTHER" id="PTHR43809:SF1">
    <property type="entry name" value="NITRITE REDUCTASE (NADH) LARGE SUBUNIT"/>
    <property type="match status" value="1"/>
</dbReference>
<feature type="compositionally biased region" description="Low complexity" evidence="10">
    <location>
        <begin position="605"/>
        <end position="621"/>
    </location>
</feature>
<evidence type="ECO:0000313" key="13">
    <source>
        <dbReference type="EMBL" id="MDJ1136512.1"/>
    </source>
</evidence>
<evidence type="ECO:0000256" key="10">
    <source>
        <dbReference type="SAM" id="MobiDB-lite"/>
    </source>
</evidence>
<dbReference type="PANTHER" id="PTHR43809">
    <property type="entry name" value="NITRITE REDUCTASE (NADH) LARGE SUBUNIT"/>
    <property type="match status" value="1"/>
</dbReference>
<dbReference type="Pfam" id="PF07992">
    <property type="entry name" value="Pyr_redox_2"/>
    <property type="match status" value="1"/>
</dbReference>
<dbReference type="Pfam" id="PF04324">
    <property type="entry name" value="Fer2_BFD"/>
    <property type="match status" value="1"/>
</dbReference>
<protein>
    <submittedName>
        <fullName evidence="13">FAD-dependent oxidoreductase</fullName>
    </submittedName>
</protein>
<dbReference type="Proteomes" id="UP001214441">
    <property type="component" value="Unassembled WGS sequence"/>
</dbReference>
<evidence type="ECO:0000313" key="14">
    <source>
        <dbReference type="Proteomes" id="UP001214441"/>
    </source>
</evidence>
<gene>
    <name evidence="13" type="ORF">NMN56_032105</name>
</gene>
<dbReference type="PRINTS" id="PR00368">
    <property type="entry name" value="FADPNR"/>
</dbReference>
<accession>A0ABT7A612</accession>
<comment type="caution">
    <text evidence="13">The sequence shown here is derived from an EMBL/GenBank/DDBJ whole genome shotgun (WGS) entry which is preliminary data.</text>
</comment>
<sequence length="621" mass="62690">MSRALDVVVVGYGMVGNRLIEEVGRRDPHGERVRLTVLGAEPSGAYNRVLLPGLLAGSLTEDDLALGGPAGGGHGAGHGHGAGTRALTARTGARAVRIDRAARFVTADDGAQLPYDRLVLATGATAVVPPVPGVRDADGALARGVGVLRTVVDARRVRRLADRARARGERMVVLGGGVLGLEAARALAARGVRVTVVHPAAHVMDRQLDAGAGRVLARSLRRTGVEPRAGATAARWVPGEGLHLEGGEVLRAAGLLLCTGARPDTALAEACGLAVAAEGIAVDDALTTSDPAVHALGDCADADPGLVQPGWEQAAVLAARLTGDDPYARYTGTPRVTRLKAAGIELACLGDPFTEDESGAGADVVADGPGGVGDGPGGTGGGAGGVEDRAGGVGEGAGRAGAGDEGYGAGGTGAEVLRFEDPARERYAKLVLRGDRVTGAILLGLPDAAAGLIQLHDRGAPAPSDRLALMLGRALPPESPTGPEALPDHALVCRCNSVTKGALRTAWYEGARSAPELASATRATTGCGGCAPAVEKLAAWLAETDPVPPTTRGAQAPDVSRGPSPDVNRGLSRDPSRGLSRGLSRDPSRDPSRGLGPDVSPDLNPDPSQDPSPTSTSTATR</sequence>
<organism evidence="13 14">
    <name type="scientific">Streptomyces iconiensis</name>
    <dbReference type="NCBI Taxonomy" id="1384038"/>
    <lineage>
        <taxon>Bacteria</taxon>
        <taxon>Bacillati</taxon>
        <taxon>Actinomycetota</taxon>
        <taxon>Actinomycetes</taxon>
        <taxon>Kitasatosporales</taxon>
        <taxon>Streptomycetaceae</taxon>
        <taxon>Streptomyces</taxon>
    </lineage>
</organism>
<dbReference type="InterPro" id="IPR052034">
    <property type="entry name" value="NasD-like"/>
</dbReference>
<dbReference type="PRINTS" id="PR00411">
    <property type="entry name" value="PNDRDTASEI"/>
</dbReference>
<dbReference type="InterPro" id="IPR007419">
    <property type="entry name" value="BFD-like_2Fe2S-bd_dom"/>
</dbReference>
<feature type="region of interest" description="Disordered" evidence="10">
    <location>
        <begin position="368"/>
        <end position="387"/>
    </location>
</feature>
<keyword evidence="6" id="KW-0479">Metal-binding</keyword>
<evidence type="ECO:0000259" key="11">
    <source>
        <dbReference type="Pfam" id="PF04324"/>
    </source>
</evidence>
<dbReference type="EMBL" id="JANCPR020000041">
    <property type="protein sequence ID" value="MDJ1136512.1"/>
    <property type="molecule type" value="Genomic_DNA"/>
</dbReference>
<comment type="cofactor">
    <cofactor evidence="1">
        <name>siroheme</name>
        <dbReference type="ChEBI" id="CHEBI:60052"/>
    </cofactor>
</comment>
<dbReference type="Gene3D" id="1.10.10.1100">
    <property type="entry name" value="BFD-like [2Fe-2S]-binding domain"/>
    <property type="match status" value="1"/>
</dbReference>
<feature type="domain" description="FAD/NAD(P)-binding" evidence="12">
    <location>
        <begin position="6"/>
        <end position="314"/>
    </location>
</feature>
<dbReference type="SUPFAM" id="SSF51905">
    <property type="entry name" value="FAD/NAD(P)-binding domain"/>
    <property type="match status" value="2"/>
</dbReference>
<keyword evidence="7" id="KW-0560">Oxidoreductase</keyword>
<keyword evidence="8" id="KW-0408">Iron</keyword>
<evidence type="ECO:0000256" key="8">
    <source>
        <dbReference type="ARBA" id="ARBA00023004"/>
    </source>
</evidence>
<comment type="pathway">
    <text evidence="3">Nitrogen metabolism; nitrate reduction (assimilation).</text>
</comment>